<dbReference type="InParanoid" id="A0A1Y2F2G5"/>
<protein>
    <submittedName>
        <fullName evidence="1">Uncharacterized protein</fullName>
    </submittedName>
</protein>
<evidence type="ECO:0000313" key="1">
    <source>
        <dbReference type="EMBL" id="ORY78080.1"/>
    </source>
</evidence>
<name>A0A1Y2F2G5_9BASI</name>
<dbReference type="EMBL" id="MCGR01000030">
    <property type="protein sequence ID" value="ORY78080.1"/>
    <property type="molecule type" value="Genomic_DNA"/>
</dbReference>
<reference evidence="1 2" key="1">
    <citation type="submission" date="2016-07" db="EMBL/GenBank/DDBJ databases">
        <title>Pervasive Adenine N6-methylation of Active Genes in Fungi.</title>
        <authorList>
            <consortium name="DOE Joint Genome Institute"/>
            <person name="Mondo S.J."/>
            <person name="Dannebaum R.O."/>
            <person name="Kuo R.C."/>
            <person name="Labutti K."/>
            <person name="Haridas S."/>
            <person name="Kuo A."/>
            <person name="Salamov A."/>
            <person name="Ahrendt S.R."/>
            <person name="Lipzen A."/>
            <person name="Sullivan W."/>
            <person name="Andreopoulos W.B."/>
            <person name="Clum A."/>
            <person name="Lindquist E."/>
            <person name="Daum C."/>
            <person name="Ramamoorthy G.K."/>
            <person name="Gryganskyi A."/>
            <person name="Culley D."/>
            <person name="Magnuson J.K."/>
            <person name="James T.Y."/>
            <person name="O'Malley M.A."/>
            <person name="Stajich J.E."/>
            <person name="Spatafora J.W."/>
            <person name="Visel A."/>
            <person name="Grigoriev I.V."/>
        </authorList>
    </citation>
    <scope>NUCLEOTIDE SEQUENCE [LARGE SCALE GENOMIC DNA]</scope>
    <source>
        <strain evidence="1 2">62-1032</strain>
    </source>
</reference>
<proteinExistence type="predicted"/>
<dbReference type="Proteomes" id="UP000193467">
    <property type="component" value="Unassembled WGS sequence"/>
</dbReference>
<evidence type="ECO:0000313" key="2">
    <source>
        <dbReference type="Proteomes" id="UP000193467"/>
    </source>
</evidence>
<organism evidence="1 2">
    <name type="scientific">Leucosporidium creatinivorum</name>
    <dbReference type="NCBI Taxonomy" id="106004"/>
    <lineage>
        <taxon>Eukaryota</taxon>
        <taxon>Fungi</taxon>
        <taxon>Dikarya</taxon>
        <taxon>Basidiomycota</taxon>
        <taxon>Pucciniomycotina</taxon>
        <taxon>Microbotryomycetes</taxon>
        <taxon>Leucosporidiales</taxon>
        <taxon>Leucosporidium</taxon>
    </lineage>
</organism>
<comment type="caution">
    <text evidence="1">The sequence shown here is derived from an EMBL/GenBank/DDBJ whole genome shotgun (WGS) entry which is preliminary data.</text>
</comment>
<gene>
    <name evidence="1" type="ORF">BCR35DRAFT_325490</name>
</gene>
<keyword evidence="2" id="KW-1185">Reference proteome</keyword>
<dbReference type="AlphaFoldDB" id="A0A1Y2F2G5"/>
<sequence length="348" mass="38531">MPIKVDYTFLRPKDPLVTSPLDPAPLSAFGSFAQYLYLATCCYALLAPDSPRQFRIRPTSDSPRQFLICPTSAGSFGIVIHCEETRRTTVCDLRSAGEDWSLFEEQLRFVSDGKRVQVELLVLYDPYNPPSSTLQPSLLAFAASAGLRLSISLAPLSGHAASAFRVAKGTADTTVMYLSPSTQIDTVAVTDVRSKERLQFKQKWGILAVLESSGQEAFCKRSGLLRWQYGPQEWAARLPVLSDWSRTLLREAWETRLQADGSRLGLSPSAKASTSIMVDKLKDDHDGVVTWERLQMLARAELGSLVQHLRYRGRIEAVQWMWMGILLLSRASAAGLAASQALYSAPID</sequence>
<accession>A0A1Y2F2G5</accession>